<evidence type="ECO:0000256" key="3">
    <source>
        <dbReference type="ARBA" id="ARBA00022475"/>
    </source>
</evidence>
<dbReference type="InterPro" id="IPR017871">
    <property type="entry name" value="ABC_transporter-like_CS"/>
</dbReference>
<comment type="caution">
    <text evidence="13">The sequence shown here is derived from an EMBL/GenBank/DDBJ whole genome shotgun (WGS) entry which is preliminary data.</text>
</comment>
<organism evidence="13 14">
    <name type="scientific">Microlunatus parietis</name>
    <dbReference type="NCBI Taxonomy" id="682979"/>
    <lineage>
        <taxon>Bacteria</taxon>
        <taxon>Bacillati</taxon>
        <taxon>Actinomycetota</taxon>
        <taxon>Actinomycetes</taxon>
        <taxon>Propionibacteriales</taxon>
        <taxon>Propionibacteriaceae</taxon>
        <taxon>Microlunatus</taxon>
    </lineage>
</organism>
<evidence type="ECO:0000256" key="5">
    <source>
        <dbReference type="ARBA" id="ARBA00022692"/>
    </source>
</evidence>
<dbReference type="Pfam" id="PF00664">
    <property type="entry name" value="ABC_membrane"/>
    <property type="match status" value="1"/>
</dbReference>
<feature type="transmembrane region" description="Helical" evidence="10">
    <location>
        <begin position="21"/>
        <end position="48"/>
    </location>
</feature>
<keyword evidence="8 10" id="KW-1133">Transmembrane helix</keyword>
<keyword evidence="9 10" id="KW-0472">Membrane</keyword>
<dbReference type="GO" id="GO:0034040">
    <property type="term" value="F:ATPase-coupled lipid transmembrane transporter activity"/>
    <property type="evidence" value="ECO:0007669"/>
    <property type="project" value="TreeGrafter"/>
</dbReference>
<keyword evidence="14" id="KW-1185">Reference proteome</keyword>
<dbReference type="GO" id="GO:0005886">
    <property type="term" value="C:plasma membrane"/>
    <property type="evidence" value="ECO:0007669"/>
    <property type="project" value="UniProtKB-SubCell"/>
</dbReference>
<evidence type="ECO:0000256" key="2">
    <source>
        <dbReference type="ARBA" id="ARBA00022448"/>
    </source>
</evidence>
<evidence type="ECO:0000256" key="1">
    <source>
        <dbReference type="ARBA" id="ARBA00004651"/>
    </source>
</evidence>
<dbReference type="AlphaFoldDB" id="A0A7Y9I688"/>
<dbReference type="PANTHER" id="PTHR24221:SF646">
    <property type="entry name" value="HAEMOLYSIN SECRETION ATP-BINDING PROTEIN"/>
    <property type="match status" value="1"/>
</dbReference>
<evidence type="ECO:0000313" key="13">
    <source>
        <dbReference type="EMBL" id="NYE71058.1"/>
    </source>
</evidence>
<sequence>MGTEPPTVSAMLRLATGARRWIVLSTGLSLIITATYVGQGIAFALALLRILQGGAWADVLGLLLTAVAMVIIRAGVTWLRESVGVTAAARIKAALRRRAFAVLFALGPGYTTGARAGAVQTMVIDGIERLEAYFSKFVSQLLVSVLGAAAILLGLTMIDPVVGVILTAAALAIATTPLLARRLQAERSSGYWAEWRRLGADHLDLLQAMTTLKLFGAAAPRRAALAQRSWHFYRASLSFVAVANLRTGAMGLLSSGGAAVAIAVGVVRVADGALSAFGLLLVLLLAREAFRPLEELQKAYHSAYPAVAAGRAIQGFLAEQPTVKAPDPELAAAAGRRVRGEAIELRRVTFGYRPHLPVLRDVSLTVPEGHTVAIVGRSGAGKSTVVSLIQRFLDPDSGTLTLGGVDLRELSPAYLRSRIAVVAQDTYLFHGTLRDNLLLGRPDAGAGRLDAALHTAGATDLLARLPDGYDSIIGERGSTLSGGERQRIAIARAVLTEAPVLLLDEATSSLDSATEAGVQSALDTLARGRTTLVVAHRLSTVRWADSIIVLDNGSVVESGSHDELVARGGSYASLLEAQRFDAGPFDAHAATAERVPR</sequence>
<feature type="transmembrane region" description="Helical" evidence="10">
    <location>
        <begin position="161"/>
        <end position="180"/>
    </location>
</feature>
<dbReference type="SMART" id="SM00382">
    <property type="entry name" value="AAA"/>
    <property type="match status" value="1"/>
</dbReference>
<dbReference type="PROSITE" id="PS00211">
    <property type="entry name" value="ABC_TRANSPORTER_1"/>
    <property type="match status" value="1"/>
</dbReference>
<dbReference type="GO" id="GO:0016887">
    <property type="term" value="F:ATP hydrolysis activity"/>
    <property type="evidence" value="ECO:0007669"/>
    <property type="project" value="InterPro"/>
</dbReference>
<dbReference type="Pfam" id="PF00005">
    <property type="entry name" value="ABC_tran"/>
    <property type="match status" value="1"/>
</dbReference>
<dbReference type="FunFam" id="3.40.50.300:FF:001001">
    <property type="entry name" value="Multidrug ABC transporter ATP-binding protein"/>
    <property type="match status" value="1"/>
</dbReference>
<dbReference type="GO" id="GO:0140359">
    <property type="term" value="F:ABC-type transporter activity"/>
    <property type="evidence" value="ECO:0007669"/>
    <property type="project" value="InterPro"/>
</dbReference>
<dbReference type="GO" id="GO:0005524">
    <property type="term" value="F:ATP binding"/>
    <property type="evidence" value="ECO:0007669"/>
    <property type="project" value="UniProtKB-KW"/>
</dbReference>
<keyword evidence="4" id="KW-0997">Cell inner membrane</keyword>
<dbReference type="SUPFAM" id="SSF90123">
    <property type="entry name" value="ABC transporter transmembrane region"/>
    <property type="match status" value="1"/>
</dbReference>
<feature type="transmembrane region" description="Helical" evidence="10">
    <location>
        <begin position="137"/>
        <end position="155"/>
    </location>
</feature>
<evidence type="ECO:0000256" key="9">
    <source>
        <dbReference type="ARBA" id="ARBA00023136"/>
    </source>
</evidence>
<dbReference type="InterPro" id="IPR011527">
    <property type="entry name" value="ABC1_TM_dom"/>
</dbReference>
<keyword evidence="5 10" id="KW-0812">Transmembrane</keyword>
<dbReference type="RefSeq" id="WP_179750947.1">
    <property type="nucleotide sequence ID" value="NZ_JACCBU010000001.1"/>
</dbReference>
<evidence type="ECO:0000259" key="11">
    <source>
        <dbReference type="PROSITE" id="PS50893"/>
    </source>
</evidence>
<dbReference type="Gene3D" id="1.20.1560.10">
    <property type="entry name" value="ABC transporter type 1, transmembrane domain"/>
    <property type="match status" value="1"/>
</dbReference>
<dbReference type="Gene3D" id="3.40.50.300">
    <property type="entry name" value="P-loop containing nucleotide triphosphate hydrolases"/>
    <property type="match status" value="1"/>
</dbReference>
<dbReference type="SUPFAM" id="SSF52540">
    <property type="entry name" value="P-loop containing nucleoside triphosphate hydrolases"/>
    <property type="match status" value="1"/>
</dbReference>
<dbReference type="Proteomes" id="UP000569914">
    <property type="component" value="Unassembled WGS sequence"/>
</dbReference>
<dbReference type="InterPro" id="IPR039421">
    <property type="entry name" value="Type_1_exporter"/>
</dbReference>
<protein>
    <submittedName>
        <fullName evidence="13">ABC-type transport system involved in cytochrome bd biosynthesis fused ATPase/permease subunit</fullName>
    </submittedName>
</protein>
<dbReference type="InterPro" id="IPR036640">
    <property type="entry name" value="ABC1_TM_sf"/>
</dbReference>
<dbReference type="InterPro" id="IPR027417">
    <property type="entry name" value="P-loop_NTPase"/>
</dbReference>
<keyword evidence="7" id="KW-0067">ATP-binding</keyword>
<name>A0A7Y9I688_9ACTN</name>
<evidence type="ECO:0000256" key="10">
    <source>
        <dbReference type="SAM" id="Phobius"/>
    </source>
</evidence>
<evidence type="ECO:0000313" key="14">
    <source>
        <dbReference type="Proteomes" id="UP000569914"/>
    </source>
</evidence>
<keyword evidence="3" id="KW-1003">Cell membrane</keyword>
<gene>
    <name evidence="13" type="ORF">BKA15_002387</name>
</gene>
<dbReference type="InterPro" id="IPR003593">
    <property type="entry name" value="AAA+_ATPase"/>
</dbReference>
<dbReference type="PANTHER" id="PTHR24221">
    <property type="entry name" value="ATP-BINDING CASSETTE SUB-FAMILY B"/>
    <property type="match status" value="1"/>
</dbReference>
<feature type="domain" description="ABC transporter" evidence="11">
    <location>
        <begin position="343"/>
        <end position="577"/>
    </location>
</feature>
<dbReference type="InterPro" id="IPR003439">
    <property type="entry name" value="ABC_transporter-like_ATP-bd"/>
</dbReference>
<dbReference type="PROSITE" id="PS50929">
    <property type="entry name" value="ABC_TM1F"/>
    <property type="match status" value="1"/>
</dbReference>
<comment type="subcellular location">
    <subcellularLocation>
        <location evidence="1">Cell membrane</location>
        <topology evidence="1">Multi-pass membrane protein</topology>
    </subcellularLocation>
</comment>
<evidence type="ECO:0000256" key="7">
    <source>
        <dbReference type="ARBA" id="ARBA00022840"/>
    </source>
</evidence>
<accession>A0A7Y9I688</accession>
<dbReference type="PROSITE" id="PS50893">
    <property type="entry name" value="ABC_TRANSPORTER_2"/>
    <property type="match status" value="1"/>
</dbReference>
<feature type="transmembrane region" description="Helical" evidence="10">
    <location>
        <begin position="54"/>
        <end position="72"/>
    </location>
</feature>
<evidence type="ECO:0000256" key="8">
    <source>
        <dbReference type="ARBA" id="ARBA00022989"/>
    </source>
</evidence>
<dbReference type="EMBL" id="JACCBU010000001">
    <property type="protein sequence ID" value="NYE71058.1"/>
    <property type="molecule type" value="Genomic_DNA"/>
</dbReference>
<keyword evidence="6" id="KW-0547">Nucleotide-binding</keyword>
<evidence type="ECO:0000256" key="6">
    <source>
        <dbReference type="ARBA" id="ARBA00022741"/>
    </source>
</evidence>
<proteinExistence type="predicted"/>
<keyword evidence="2" id="KW-0813">Transport</keyword>
<evidence type="ECO:0000256" key="4">
    <source>
        <dbReference type="ARBA" id="ARBA00022519"/>
    </source>
</evidence>
<evidence type="ECO:0000259" key="12">
    <source>
        <dbReference type="PROSITE" id="PS50929"/>
    </source>
</evidence>
<feature type="domain" description="ABC transmembrane type-1" evidence="12">
    <location>
        <begin position="23"/>
        <end position="302"/>
    </location>
</feature>
<reference evidence="13 14" key="1">
    <citation type="submission" date="2020-07" db="EMBL/GenBank/DDBJ databases">
        <title>Sequencing the genomes of 1000 actinobacteria strains.</title>
        <authorList>
            <person name="Klenk H.-P."/>
        </authorList>
    </citation>
    <scope>NUCLEOTIDE SEQUENCE [LARGE SCALE GENOMIC DNA]</scope>
    <source>
        <strain evidence="13 14">DSM 22083</strain>
    </source>
</reference>